<evidence type="ECO:0000256" key="2">
    <source>
        <dbReference type="RuleBase" id="RU363120"/>
    </source>
</evidence>
<feature type="region of interest" description="Disordered" evidence="3">
    <location>
        <begin position="66"/>
        <end position="146"/>
    </location>
</feature>
<dbReference type="EMBL" id="JBHFFA010000002">
    <property type="protein sequence ID" value="KAL2645108.1"/>
    <property type="molecule type" value="Genomic_DNA"/>
</dbReference>
<dbReference type="AlphaFoldDB" id="A0ABD1ZCI5"/>
<name>A0ABD1ZCI5_9MARC</name>
<evidence type="ECO:0000313" key="4">
    <source>
        <dbReference type="EMBL" id="KAL2645108.1"/>
    </source>
</evidence>
<gene>
    <name evidence="4" type="ORF">R1flu_012695</name>
</gene>
<evidence type="ECO:0000256" key="1">
    <source>
        <dbReference type="ARBA" id="ARBA00010520"/>
    </source>
</evidence>
<sequence>MAGAGGSGEGDATDIAVSISQEEEQETLLVKKYGGICPKRPPLIANHNVRAFFDSADWALCKQGVTHQHQEHQLTRLQSLPPKLAPTHHHPAPTRRSSYATISVARTEEHERRRDRRAVSMICPSETYPPESSSSSASSPSGKAPE</sequence>
<dbReference type="InterPro" id="IPR006760">
    <property type="entry name" value="Endosulphine"/>
</dbReference>
<reference evidence="4 5" key="1">
    <citation type="submission" date="2024-09" db="EMBL/GenBank/DDBJ databases">
        <title>Chromosome-scale assembly of Riccia fluitans.</title>
        <authorList>
            <person name="Paukszto L."/>
            <person name="Sawicki J."/>
            <person name="Karawczyk K."/>
            <person name="Piernik-Szablinska J."/>
            <person name="Szczecinska M."/>
            <person name="Mazdziarz M."/>
        </authorList>
    </citation>
    <scope>NUCLEOTIDE SEQUENCE [LARGE SCALE GENOMIC DNA]</scope>
    <source>
        <strain evidence="4">Rf_01</strain>
        <tissue evidence="4">Aerial parts of the thallus</tissue>
    </source>
</reference>
<comment type="caution">
    <text evidence="4">The sequence shown here is derived from an EMBL/GenBank/DDBJ whole genome shotgun (WGS) entry which is preliminary data.</text>
</comment>
<organism evidence="4 5">
    <name type="scientific">Riccia fluitans</name>
    <dbReference type="NCBI Taxonomy" id="41844"/>
    <lineage>
        <taxon>Eukaryota</taxon>
        <taxon>Viridiplantae</taxon>
        <taxon>Streptophyta</taxon>
        <taxon>Embryophyta</taxon>
        <taxon>Marchantiophyta</taxon>
        <taxon>Marchantiopsida</taxon>
        <taxon>Marchantiidae</taxon>
        <taxon>Marchantiales</taxon>
        <taxon>Ricciaceae</taxon>
        <taxon>Riccia</taxon>
    </lineage>
</organism>
<protein>
    <recommendedName>
        <fullName evidence="6">cAMP-regulated phosphoprotein 19-related protein</fullName>
    </recommendedName>
</protein>
<evidence type="ECO:0000313" key="5">
    <source>
        <dbReference type="Proteomes" id="UP001605036"/>
    </source>
</evidence>
<dbReference type="PANTHER" id="PTHR34804:SF5">
    <property type="entry name" value="CAMP-REGULATED PHOSPHOPROTEIN 19-RELATED PROTEIN"/>
    <property type="match status" value="1"/>
</dbReference>
<evidence type="ECO:0000256" key="3">
    <source>
        <dbReference type="SAM" id="MobiDB-lite"/>
    </source>
</evidence>
<dbReference type="Pfam" id="PF04667">
    <property type="entry name" value="Endosulfine"/>
    <property type="match status" value="1"/>
</dbReference>
<feature type="compositionally biased region" description="Low complexity" evidence="3">
    <location>
        <begin position="124"/>
        <end position="146"/>
    </location>
</feature>
<dbReference type="Proteomes" id="UP001605036">
    <property type="component" value="Unassembled WGS sequence"/>
</dbReference>
<comment type="similarity">
    <text evidence="1 2">Belongs to the endosulfine family.</text>
</comment>
<proteinExistence type="inferred from homology"/>
<dbReference type="PANTHER" id="PTHR34804">
    <property type="entry name" value="CAMP-REGULATED PHOSPHOPROTEIN 19-RELATED PROTEIN"/>
    <property type="match status" value="1"/>
</dbReference>
<evidence type="ECO:0008006" key="6">
    <source>
        <dbReference type="Google" id="ProtNLM"/>
    </source>
</evidence>
<accession>A0ABD1ZCI5</accession>
<keyword evidence="5" id="KW-1185">Reference proteome</keyword>